<protein>
    <submittedName>
        <fullName evidence="1">Metal-dependent amidase/aminoacylase/carboxypeptidase family protein</fullName>
    </submittedName>
</protein>
<comment type="caution">
    <text evidence="1">The sequence shown here is derived from an EMBL/GenBank/DDBJ whole genome shotgun (WGS) entry which is preliminary data.</text>
</comment>
<evidence type="ECO:0000313" key="2">
    <source>
        <dbReference type="Proteomes" id="UP001242313"/>
    </source>
</evidence>
<dbReference type="Proteomes" id="UP001242313">
    <property type="component" value="Unassembled WGS sequence"/>
</dbReference>
<dbReference type="EMBL" id="JAUSUN010000006">
    <property type="protein sequence ID" value="MDQ0413320.1"/>
    <property type="molecule type" value="Genomic_DNA"/>
</dbReference>
<dbReference type="RefSeq" id="WP_307191596.1">
    <property type="nucleotide sequence ID" value="NZ_JAUSUN010000006.1"/>
</dbReference>
<dbReference type="SUPFAM" id="SSF53187">
    <property type="entry name" value="Zn-dependent exopeptidases"/>
    <property type="match status" value="1"/>
</dbReference>
<keyword evidence="2" id="KW-1185">Reference proteome</keyword>
<dbReference type="Gene3D" id="3.40.630.10">
    <property type="entry name" value="Zn peptidases"/>
    <property type="match status" value="1"/>
</dbReference>
<organism evidence="1 2">
    <name type="scientific">Mesobacillus stamsii</name>
    <dbReference type="NCBI Taxonomy" id="225347"/>
    <lineage>
        <taxon>Bacteria</taxon>
        <taxon>Bacillati</taxon>
        <taxon>Bacillota</taxon>
        <taxon>Bacilli</taxon>
        <taxon>Bacillales</taxon>
        <taxon>Bacillaceae</taxon>
        <taxon>Mesobacillus</taxon>
    </lineage>
</organism>
<reference evidence="1 2" key="1">
    <citation type="submission" date="2023-07" db="EMBL/GenBank/DDBJ databases">
        <title>Genomic Encyclopedia of Type Strains, Phase IV (KMG-IV): sequencing the most valuable type-strain genomes for metagenomic binning, comparative biology and taxonomic classification.</title>
        <authorList>
            <person name="Goeker M."/>
        </authorList>
    </citation>
    <scope>NUCLEOTIDE SEQUENCE [LARGE SCALE GENOMIC DNA]</scope>
    <source>
        <strain evidence="1 2">DSM 19598</strain>
    </source>
</reference>
<gene>
    <name evidence="1" type="ORF">J2S25_001523</name>
</gene>
<accession>A0ABU0FU88</accession>
<name>A0ABU0FU88_9BACI</name>
<proteinExistence type="predicted"/>
<evidence type="ECO:0000313" key="1">
    <source>
        <dbReference type="EMBL" id="MDQ0413320.1"/>
    </source>
</evidence>
<sequence length="69" mass="7630">MAINNSSSVQPEMGAKDFSYYLLHTPVAFVFVGIGGEKVPINILNDLDEAVLPIAIKLFIEIMKAYDEK</sequence>